<dbReference type="InterPro" id="IPR037171">
    <property type="entry name" value="NagB/RpiA_transferase-like"/>
</dbReference>
<keyword evidence="2 3" id="KW-0808">Transferase</keyword>
<dbReference type="GO" id="GO:0019605">
    <property type="term" value="P:butyrate metabolic process"/>
    <property type="evidence" value="ECO:0007669"/>
    <property type="project" value="UniProtKB-UniRule"/>
</dbReference>
<sequence length="448" mass="50839">MFESEYREKLVTPEEAVKVVKSGDWVDYMFFNGYPKALDRALARRKDELYGVHIRSGISLPPLPEVPQVDPTMEHFQWDSWHFGAFEAKLGDRGICSFSPLLYHEVPGYYRRREVEVDVAMVRVCPMDKYGYFNLGINTSHIEAVCENARIVIVEENESMPYVFGGNGNQLHISEVDFVVRGENEPMASIPAIEPTKSEIKIAEHILKEINDGCCIQLGIGGLPNYLGKKIAEAGFRDLSVHTEMMADAYLEMWEKGCITGRKKEIDRKKMVCTFALGSPRLYEFMDRNPMIATYSVDYTNNPAVIAQISNMISINSCLEVDFYGQVTSEMQGTRQLTGTGGQWDFVYGAYHSPGGKSFLCMPSTYLDKTGTLQSKIKPFLTPGAACTVSRQLTHYIVTEYGKALMKCQSVWKRTENLINIAHPDFREELIKEAEKLGFWKRTNRIEP</sequence>
<dbReference type="PANTHER" id="PTHR21432:SF20">
    <property type="entry name" value="ACETYL-COA HYDROLASE"/>
    <property type="match status" value="1"/>
</dbReference>
<dbReference type="SUPFAM" id="SSF100950">
    <property type="entry name" value="NagB/RpiA/CoA transferase-like"/>
    <property type="match status" value="2"/>
</dbReference>
<evidence type="ECO:0000259" key="4">
    <source>
        <dbReference type="Pfam" id="PF02550"/>
    </source>
</evidence>
<dbReference type="Gene3D" id="3.40.1080.10">
    <property type="entry name" value="Glutaconate Coenzyme A-transferase"/>
    <property type="match status" value="1"/>
</dbReference>
<dbReference type="UniPathway" id="UPA00863"/>
<comment type="pathway">
    <text evidence="3">Lipid metabolism; butanoate metabolism.</text>
</comment>
<dbReference type="InterPro" id="IPR038460">
    <property type="entry name" value="AcetylCoA_hyd_C_sf"/>
</dbReference>
<dbReference type="Proteomes" id="UP000001556">
    <property type="component" value="Chromosome"/>
</dbReference>
<evidence type="ECO:0000256" key="1">
    <source>
        <dbReference type="ARBA" id="ARBA00009632"/>
    </source>
</evidence>
<comment type="function">
    <text evidence="3">Coenzyme A-transferase that converts butyrate to butyryl-CoA.</text>
</comment>
<dbReference type="GO" id="GO:0006084">
    <property type="term" value="P:acetyl-CoA metabolic process"/>
    <property type="evidence" value="ECO:0007669"/>
    <property type="project" value="UniProtKB-UniRule"/>
</dbReference>
<reference evidence="6 7" key="1">
    <citation type="submission" date="2007-03" db="EMBL/GenBank/DDBJ databases">
        <title>Complete sequence of Desulfotomaculum reducens MI-1.</title>
        <authorList>
            <consortium name="US DOE Joint Genome Institute"/>
            <person name="Copeland A."/>
            <person name="Lucas S."/>
            <person name="Lapidus A."/>
            <person name="Barry K."/>
            <person name="Detter J.C."/>
            <person name="Glavina del Rio T."/>
            <person name="Hammon N."/>
            <person name="Israni S."/>
            <person name="Dalin E."/>
            <person name="Tice H."/>
            <person name="Pitluck S."/>
            <person name="Sims D."/>
            <person name="Brettin T."/>
            <person name="Bruce D."/>
            <person name="Han C."/>
            <person name="Tapia R."/>
            <person name="Schmutz J."/>
            <person name="Larimer F."/>
            <person name="Land M."/>
            <person name="Hauser L."/>
            <person name="Kyrpides N."/>
            <person name="Kim E."/>
            <person name="Tebo B.M."/>
            <person name="Richardson P."/>
        </authorList>
    </citation>
    <scope>NUCLEOTIDE SEQUENCE [LARGE SCALE GENOMIC DNA]</scope>
    <source>
        <strain evidence="6 7">MI-1</strain>
    </source>
</reference>
<accession>A4J1H7</accession>
<dbReference type="InterPro" id="IPR046433">
    <property type="entry name" value="ActCoA_hydro"/>
</dbReference>
<dbReference type="RefSeq" id="WP_011876768.1">
    <property type="nucleotide sequence ID" value="NC_009253.1"/>
</dbReference>
<dbReference type="GO" id="GO:0005737">
    <property type="term" value="C:cytoplasm"/>
    <property type="evidence" value="ECO:0007669"/>
    <property type="project" value="UniProtKB-SubCell"/>
</dbReference>
<keyword evidence="6" id="KW-0378">Hydrolase</keyword>
<keyword evidence="3" id="KW-0963">Cytoplasm</keyword>
<dbReference type="Gene3D" id="3.30.750.70">
    <property type="entry name" value="4-hydroxybutyrate coenzyme like domains"/>
    <property type="match status" value="1"/>
</dbReference>
<gene>
    <name evidence="6" type="ordered locus">Dred_0382</name>
</gene>
<name>A4J1H7_DESRM</name>
<feature type="binding site" evidence="3">
    <location>
        <position position="342"/>
    </location>
    <ligand>
        <name>CoA</name>
        <dbReference type="ChEBI" id="CHEBI:57287"/>
    </ligand>
</feature>
<comment type="catalytic activity">
    <reaction evidence="3">
        <text>butanoate + acetyl-CoA = butanoyl-CoA + acetate</text>
        <dbReference type="Rhea" id="RHEA:30071"/>
        <dbReference type="ChEBI" id="CHEBI:17968"/>
        <dbReference type="ChEBI" id="CHEBI:30089"/>
        <dbReference type="ChEBI" id="CHEBI:57288"/>
        <dbReference type="ChEBI" id="CHEBI:57371"/>
    </reaction>
</comment>
<keyword evidence="7" id="KW-1185">Reference proteome</keyword>
<dbReference type="PANTHER" id="PTHR21432">
    <property type="entry name" value="ACETYL-COA HYDROLASE-RELATED"/>
    <property type="match status" value="1"/>
</dbReference>
<feature type="binding site" evidence="3">
    <location>
        <begin position="219"/>
        <end position="223"/>
    </location>
    <ligand>
        <name>CoA</name>
        <dbReference type="ChEBI" id="CHEBI:57287"/>
    </ligand>
</feature>
<keyword evidence="3" id="KW-0443">Lipid metabolism</keyword>
<comment type="similarity">
    <text evidence="1 3">Belongs to the acetyl-CoA hydrolase/transferase family.</text>
</comment>
<dbReference type="Pfam" id="PF02550">
    <property type="entry name" value="AcetylCoA_hydro"/>
    <property type="match status" value="1"/>
</dbReference>
<dbReference type="KEGG" id="drm:Dred_0382"/>
<dbReference type="GO" id="GO:0008775">
    <property type="term" value="F:acetate CoA-transferase activity"/>
    <property type="evidence" value="ECO:0007669"/>
    <property type="project" value="InterPro"/>
</dbReference>
<keyword evidence="3" id="KW-0276">Fatty acid metabolism</keyword>
<feature type="domain" description="Acetyl-CoA hydrolase/transferase C-terminal" evidence="5">
    <location>
        <begin position="278"/>
        <end position="434"/>
    </location>
</feature>
<feature type="domain" description="Acetyl-CoA hydrolase/transferase N-terminal" evidence="4">
    <location>
        <begin position="3"/>
        <end position="190"/>
    </location>
</feature>
<organism evidence="6 7">
    <name type="scientific">Desulforamulus reducens (strain ATCC BAA-1160 / DSM 100696 / MI-1)</name>
    <name type="common">Desulfotomaculum reducens</name>
    <dbReference type="NCBI Taxonomy" id="349161"/>
    <lineage>
        <taxon>Bacteria</taxon>
        <taxon>Bacillati</taxon>
        <taxon>Bacillota</taxon>
        <taxon>Clostridia</taxon>
        <taxon>Eubacteriales</taxon>
        <taxon>Peptococcaceae</taxon>
        <taxon>Desulforamulus</taxon>
    </lineage>
</organism>
<dbReference type="EMBL" id="CP000612">
    <property type="protein sequence ID" value="ABO48930.1"/>
    <property type="molecule type" value="Genomic_DNA"/>
</dbReference>
<proteinExistence type="inferred from homology"/>
<dbReference type="InterPro" id="IPR023990">
    <property type="entry name" value="Butryl-CoA_acetate_CoA_Tfrase"/>
</dbReference>
<dbReference type="OrthoDB" id="9801795at2"/>
<dbReference type="HOGENOM" id="CLU_030703_1_0_9"/>
<dbReference type="InterPro" id="IPR026888">
    <property type="entry name" value="AcetylCoA_hyd_C"/>
</dbReference>
<dbReference type="EC" id="2.8.3.-" evidence="3"/>
<dbReference type="Gene3D" id="3.40.1080.20">
    <property type="entry name" value="Acetyl-CoA hydrolase/transferase C-terminal domain"/>
    <property type="match status" value="1"/>
</dbReference>
<dbReference type="AlphaFoldDB" id="A4J1H7"/>
<evidence type="ECO:0000313" key="7">
    <source>
        <dbReference type="Proteomes" id="UP000001556"/>
    </source>
</evidence>
<feature type="active site" description="5-glutamyl coenzyme A thioester intermediate" evidence="3">
    <location>
        <position position="244"/>
    </location>
</feature>
<dbReference type="GO" id="GO:0016787">
    <property type="term" value="F:hydrolase activity"/>
    <property type="evidence" value="ECO:0007669"/>
    <property type="project" value="UniProtKB-KW"/>
</dbReference>
<dbReference type="Pfam" id="PF13336">
    <property type="entry name" value="AcetylCoA_hyd_C"/>
    <property type="match status" value="1"/>
</dbReference>
<evidence type="ECO:0000313" key="6">
    <source>
        <dbReference type="EMBL" id="ABO48930.1"/>
    </source>
</evidence>
<evidence type="ECO:0000256" key="2">
    <source>
        <dbReference type="ARBA" id="ARBA00022679"/>
    </source>
</evidence>
<dbReference type="eggNOG" id="COG0427">
    <property type="taxonomic scope" value="Bacteria"/>
</dbReference>
<comment type="subcellular location">
    <subcellularLocation>
        <location evidence="3">Cytoplasm</location>
    </subcellularLocation>
</comment>
<evidence type="ECO:0000256" key="3">
    <source>
        <dbReference type="HAMAP-Rule" id="MF_03228"/>
    </source>
</evidence>
<dbReference type="InterPro" id="IPR003702">
    <property type="entry name" value="ActCoA_hydro_N"/>
</dbReference>
<feature type="binding site" evidence="3">
    <location>
        <position position="319"/>
    </location>
    <ligand>
        <name>CoA</name>
        <dbReference type="ChEBI" id="CHEBI:57287"/>
    </ligand>
</feature>
<dbReference type="STRING" id="349161.Dred_0382"/>
<protein>
    <recommendedName>
        <fullName evidence="3">Probable butyrate:acetyl-CoA coenzyme A-transferase</fullName>
        <shortName evidence="3">Butyrate CoA-transferase</shortName>
        <ecNumber evidence="3">2.8.3.-</ecNumber>
    </recommendedName>
</protein>
<dbReference type="GO" id="GO:0006083">
    <property type="term" value="P:acetate metabolic process"/>
    <property type="evidence" value="ECO:0007669"/>
    <property type="project" value="InterPro"/>
</dbReference>
<dbReference type="HAMAP" id="MF_03228">
    <property type="entry name" value="But_CoA_trans"/>
    <property type="match status" value="1"/>
</dbReference>
<evidence type="ECO:0000259" key="5">
    <source>
        <dbReference type="Pfam" id="PF13336"/>
    </source>
</evidence>